<dbReference type="InterPro" id="IPR001375">
    <property type="entry name" value="Peptidase_S9_cat"/>
</dbReference>
<dbReference type="Pfam" id="PF00326">
    <property type="entry name" value="Peptidase_S9"/>
    <property type="match status" value="1"/>
</dbReference>
<accession>A0A7V2B1K1</accession>
<gene>
    <name evidence="2" type="ORF">ENO59_08950</name>
</gene>
<organism evidence="2">
    <name type="scientific">Rhodothermus marinus</name>
    <name type="common">Rhodothermus obamensis</name>
    <dbReference type="NCBI Taxonomy" id="29549"/>
    <lineage>
        <taxon>Bacteria</taxon>
        <taxon>Pseudomonadati</taxon>
        <taxon>Rhodothermota</taxon>
        <taxon>Rhodothermia</taxon>
        <taxon>Rhodothermales</taxon>
        <taxon>Rhodothermaceae</taxon>
        <taxon>Rhodothermus</taxon>
    </lineage>
</organism>
<evidence type="ECO:0000313" key="2">
    <source>
        <dbReference type="EMBL" id="HER96627.1"/>
    </source>
</evidence>
<reference evidence="2" key="1">
    <citation type="journal article" date="2020" name="mSystems">
        <title>Genome- and Community-Level Interaction Insights into Carbon Utilization and Element Cycling Functions of Hydrothermarchaeota in Hydrothermal Sediment.</title>
        <authorList>
            <person name="Zhou Z."/>
            <person name="Liu Y."/>
            <person name="Xu W."/>
            <person name="Pan J."/>
            <person name="Luo Z.H."/>
            <person name="Li M."/>
        </authorList>
    </citation>
    <scope>NUCLEOTIDE SEQUENCE [LARGE SCALE GENOMIC DNA]</scope>
    <source>
        <strain evidence="2">SpSt-143</strain>
    </source>
</reference>
<dbReference type="Gene3D" id="3.40.50.1820">
    <property type="entry name" value="alpha/beta hydrolase"/>
    <property type="match status" value="1"/>
</dbReference>
<comment type="caution">
    <text evidence="2">The sequence shown here is derived from an EMBL/GenBank/DDBJ whole genome shotgun (WGS) entry which is preliminary data.</text>
</comment>
<sequence>MYWQGGCLGKNCLKAVPLDRRAFLELLLGAAALGSKSSVRPEECLTALTNDEEAGSVLGAYGRWAACLAEDPPRLSLRRLAPVDLRAWQVQARARVQALLAAPEIGLDRSLKVQARLVYRDVVVEDLVWQLPFGPPTRAYLLRPVNASRPLPGVLAFHDHGGDKFFGREKIVDPGARHPLMVAHQEKHYEGQAWANELARRGYVVLVPDVFPFGSRRIRLEAVPERVRRGLPPEDPKTEVEIRAYNEWAAWHEHMVARSLLAAGTTWPGVLLAELRYALDVLCSLPEVDPERIGCGGFSGGGWQTVLLAGMDNRIRCAVVSCMMTTWRDLVVNRSYTHTWMLYVPLLAHELDYPELLGLRVPAPTLVQCGTQDPLFTLAEMQRAVDQLQEVYRCVSAEAQLQCSFYDSGHCFGRAMQTEAFSWFDQWLKA</sequence>
<feature type="domain" description="Peptidase S9 prolyl oligopeptidase catalytic" evidence="1">
    <location>
        <begin position="278"/>
        <end position="429"/>
    </location>
</feature>
<dbReference type="InterPro" id="IPR029058">
    <property type="entry name" value="AB_hydrolase_fold"/>
</dbReference>
<evidence type="ECO:0000259" key="1">
    <source>
        <dbReference type="Pfam" id="PF00326"/>
    </source>
</evidence>
<protein>
    <recommendedName>
        <fullName evidence="1">Peptidase S9 prolyl oligopeptidase catalytic domain-containing protein</fullName>
    </recommendedName>
</protein>
<dbReference type="EMBL" id="DSGB01000006">
    <property type="protein sequence ID" value="HER96627.1"/>
    <property type="molecule type" value="Genomic_DNA"/>
</dbReference>
<dbReference type="GO" id="GO:0006508">
    <property type="term" value="P:proteolysis"/>
    <property type="evidence" value="ECO:0007669"/>
    <property type="project" value="InterPro"/>
</dbReference>
<dbReference type="InterPro" id="IPR050261">
    <property type="entry name" value="FrsA_esterase"/>
</dbReference>
<dbReference type="AlphaFoldDB" id="A0A7V2B1K1"/>
<dbReference type="GO" id="GO:0008236">
    <property type="term" value="F:serine-type peptidase activity"/>
    <property type="evidence" value="ECO:0007669"/>
    <property type="project" value="InterPro"/>
</dbReference>
<name>A0A7V2B1K1_RHOMR</name>
<dbReference type="PANTHER" id="PTHR22946:SF8">
    <property type="entry name" value="ACETYL XYLAN ESTERASE DOMAIN-CONTAINING PROTEIN"/>
    <property type="match status" value="1"/>
</dbReference>
<dbReference type="SUPFAM" id="SSF53474">
    <property type="entry name" value="alpha/beta-Hydrolases"/>
    <property type="match status" value="1"/>
</dbReference>
<dbReference type="PANTHER" id="PTHR22946">
    <property type="entry name" value="DIENELACTONE HYDROLASE DOMAIN-CONTAINING PROTEIN-RELATED"/>
    <property type="match status" value="1"/>
</dbReference>
<proteinExistence type="predicted"/>